<dbReference type="SUPFAM" id="SSF57716">
    <property type="entry name" value="Glucocorticoid receptor-like (DNA-binding domain)"/>
    <property type="match status" value="1"/>
</dbReference>
<dbReference type="PROSITE" id="PS00478">
    <property type="entry name" value="LIM_DOMAIN_1"/>
    <property type="match status" value="1"/>
</dbReference>
<dbReference type="SMART" id="SM00132">
    <property type="entry name" value="LIM"/>
    <property type="match status" value="2"/>
</dbReference>
<sequence>MAILQNKDLTCIFRKINKTFSFNRLSGSEYATLSSRHSHGIRGFVLIRKLSNRKVFSISPKTLNNNDTSGNCEACNAIRVLQCPSCKGEIKYGRRLNVNGKTYHPDCFCCTGCKRPLPSRFQIVNGGNYHPECAPKPKIINKTTTFTKTSINGHPEQNENHSSNTNVKLNHSINSNGTKHTSGGWNCSTCTFYNANGLTPTCEVCNSIRIMICPGCKGEIKVGQRVNVDGKVYHPDCFRCTACNGNFTTNKFQVKDGGHYHHECYKQLFHPRCNVCEDFIAYEPGTQKISFKVMPFGGEKYCAKHDNCDRCCSCQRVEPVVPGREFHRLSDGRKICCECCNYVVLDSNEARDVVKEVWEFMHDLGISLPEIPVYLVESSVLKEQCNAHKKTNALANDKTHVEGHVTRGLCLSEVSQIQHMVRSGKKAVPHVVSIEKTRSVNAILILHGLPYDLTASILAHEATHAFIKLSDNFPDKIPPKVEEGICQLMSYLFLKYKQMMKSDELKKRTYESRLRKFYMHQLKHDTSPVYGDGFREAYEAYRRVSSLQRMFDSIRHSATFP</sequence>
<evidence type="ECO:0000256" key="1">
    <source>
        <dbReference type="ARBA" id="ARBA00022723"/>
    </source>
</evidence>
<keyword evidence="6" id="KW-1185">Reference proteome</keyword>
<dbReference type="STRING" id="4781.A0A0P1B506"/>
<dbReference type="PANTHER" id="PTHR24209:SF7">
    <property type="entry name" value="PROTEIN DA1-RELATED 2"/>
    <property type="match status" value="1"/>
</dbReference>
<name>A0A0P1B506_PLAHL</name>
<feature type="domain" description="LIM zinc-binding" evidence="4">
    <location>
        <begin position="211"/>
        <end position="271"/>
    </location>
</feature>
<keyword evidence="2 3" id="KW-0862">Zinc</keyword>
<evidence type="ECO:0000313" key="5">
    <source>
        <dbReference type="EMBL" id="CEG49876.1"/>
    </source>
</evidence>
<evidence type="ECO:0000313" key="6">
    <source>
        <dbReference type="Proteomes" id="UP000054928"/>
    </source>
</evidence>
<dbReference type="PROSITE" id="PS50023">
    <property type="entry name" value="LIM_DOMAIN_2"/>
    <property type="match status" value="2"/>
</dbReference>
<dbReference type="GeneID" id="36402669"/>
<dbReference type="EMBL" id="CCYD01003101">
    <property type="protein sequence ID" value="CEG49876.1"/>
    <property type="molecule type" value="Genomic_DNA"/>
</dbReference>
<dbReference type="CDD" id="cd09396">
    <property type="entry name" value="LIM_DA1"/>
    <property type="match status" value="2"/>
</dbReference>
<keyword evidence="3" id="KW-0440">LIM domain</keyword>
<dbReference type="OMA" id="HEATHAF"/>
<accession>A0A0P1B506</accession>
<proteinExistence type="predicted"/>
<dbReference type="OrthoDB" id="25414at2759"/>
<evidence type="ECO:0000256" key="2">
    <source>
        <dbReference type="ARBA" id="ARBA00022833"/>
    </source>
</evidence>
<reference evidence="6" key="1">
    <citation type="submission" date="2014-09" db="EMBL/GenBank/DDBJ databases">
        <authorList>
            <person name="Sharma Rahul"/>
            <person name="Thines Marco"/>
        </authorList>
    </citation>
    <scope>NUCLEOTIDE SEQUENCE [LARGE SCALE GENOMIC DNA]</scope>
</reference>
<dbReference type="Proteomes" id="UP000054928">
    <property type="component" value="Unassembled WGS sequence"/>
</dbReference>
<dbReference type="InterPro" id="IPR045218">
    <property type="entry name" value="DA1-like"/>
</dbReference>
<dbReference type="PANTHER" id="PTHR24209">
    <property type="entry name" value="PROTEIN DA1-RELATED 2"/>
    <property type="match status" value="1"/>
</dbReference>
<dbReference type="InterPro" id="IPR001781">
    <property type="entry name" value="Znf_LIM"/>
</dbReference>
<dbReference type="Gene3D" id="2.10.110.10">
    <property type="entry name" value="Cysteine Rich Protein"/>
    <property type="match status" value="2"/>
</dbReference>
<keyword evidence="1 3" id="KW-0479">Metal-binding</keyword>
<protein>
    <recommendedName>
        <fullName evidence="4">LIM zinc-binding domain-containing protein</fullName>
    </recommendedName>
</protein>
<evidence type="ECO:0000259" key="4">
    <source>
        <dbReference type="PROSITE" id="PS50023"/>
    </source>
</evidence>
<evidence type="ECO:0000256" key="3">
    <source>
        <dbReference type="PROSITE-ProRule" id="PRU00125"/>
    </source>
</evidence>
<dbReference type="AlphaFoldDB" id="A0A0P1B506"/>
<dbReference type="RefSeq" id="XP_024586245.1">
    <property type="nucleotide sequence ID" value="XM_024721114.1"/>
</dbReference>
<dbReference type="InterPro" id="IPR022087">
    <property type="entry name" value="DA1-like_dom"/>
</dbReference>
<dbReference type="GO" id="GO:0046872">
    <property type="term" value="F:metal ion binding"/>
    <property type="evidence" value="ECO:0007669"/>
    <property type="project" value="UniProtKB-KW"/>
</dbReference>
<dbReference type="Pfam" id="PF12315">
    <property type="entry name" value="DA1-like"/>
    <property type="match status" value="1"/>
</dbReference>
<feature type="domain" description="LIM zinc-binding" evidence="4">
    <location>
        <begin position="81"/>
        <end position="145"/>
    </location>
</feature>
<organism evidence="5 6">
    <name type="scientific">Plasmopara halstedii</name>
    <name type="common">Downy mildew of sunflower</name>
    <dbReference type="NCBI Taxonomy" id="4781"/>
    <lineage>
        <taxon>Eukaryota</taxon>
        <taxon>Sar</taxon>
        <taxon>Stramenopiles</taxon>
        <taxon>Oomycota</taxon>
        <taxon>Peronosporomycetes</taxon>
        <taxon>Peronosporales</taxon>
        <taxon>Peronosporaceae</taxon>
        <taxon>Plasmopara</taxon>
    </lineage>
</organism>
<dbReference type="Pfam" id="PF00412">
    <property type="entry name" value="LIM"/>
    <property type="match status" value="2"/>
</dbReference>